<dbReference type="PANTHER" id="PTHR48090:SF7">
    <property type="entry name" value="RFBJ PROTEIN"/>
    <property type="match status" value="1"/>
</dbReference>
<comment type="caution">
    <text evidence="3">The sequence shown here is derived from an EMBL/GenBank/DDBJ whole genome shotgun (WGS) entry which is preliminary data.</text>
</comment>
<dbReference type="PANTHER" id="PTHR48090">
    <property type="entry name" value="UNDECAPRENYL-PHOSPHATE 4-DEOXY-4-FORMAMIDO-L-ARABINOSE TRANSFERASE-RELATED"/>
    <property type="match status" value="1"/>
</dbReference>
<dbReference type="GO" id="GO:0016740">
    <property type="term" value="F:transferase activity"/>
    <property type="evidence" value="ECO:0007669"/>
    <property type="project" value="UniProtKB-KW"/>
</dbReference>
<protein>
    <submittedName>
        <fullName evidence="3">Glycosyltransferase family 2 protein</fullName>
    </submittedName>
</protein>
<dbReference type="Proteomes" id="UP000438699">
    <property type="component" value="Unassembled WGS sequence"/>
</dbReference>
<name>A0A6N6N3L7_9BACT</name>
<dbReference type="Pfam" id="PF00535">
    <property type="entry name" value="Glycos_transf_2"/>
    <property type="match status" value="1"/>
</dbReference>
<evidence type="ECO:0000313" key="4">
    <source>
        <dbReference type="Proteomes" id="UP000438699"/>
    </source>
</evidence>
<dbReference type="Gene3D" id="3.90.550.10">
    <property type="entry name" value="Spore Coat Polysaccharide Biosynthesis Protein SpsA, Chain A"/>
    <property type="match status" value="1"/>
</dbReference>
<feature type="transmembrane region" description="Helical" evidence="1">
    <location>
        <begin position="321"/>
        <end position="343"/>
    </location>
</feature>
<keyword evidence="1" id="KW-0812">Transmembrane</keyword>
<keyword evidence="3" id="KW-0808">Transferase</keyword>
<dbReference type="SUPFAM" id="SSF53448">
    <property type="entry name" value="Nucleotide-diphospho-sugar transferases"/>
    <property type="match status" value="1"/>
</dbReference>
<keyword evidence="4" id="KW-1185">Reference proteome</keyword>
<dbReference type="InterPro" id="IPR050256">
    <property type="entry name" value="Glycosyltransferase_2"/>
</dbReference>
<proteinExistence type="predicted"/>
<evidence type="ECO:0000256" key="1">
    <source>
        <dbReference type="SAM" id="Phobius"/>
    </source>
</evidence>
<accession>A0A6N6N3L7</accession>
<keyword evidence="1" id="KW-0472">Membrane</keyword>
<dbReference type="AlphaFoldDB" id="A0A6N6N3L7"/>
<reference evidence="3 4" key="1">
    <citation type="journal article" date="2017" name="Int. J. Syst. Evol. Microbiol.">
        <title>Desulfovibrio senegalensis sp. nov., a mesophilic sulfate reducer isolated from marine sediment.</title>
        <authorList>
            <person name="Thioye A."/>
            <person name="Gam Z.B.A."/>
            <person name="Mbengue M."/>
            <person name="Cayol J.L."/>
            <person name="Joseph-Bartoli M."/>
            <person name="Toure-Kane C."/>
            <person name="Labat M."/>
        </authorList>
    </citation>
    <scope>NUCLEOTIDE SEQUENCE [LARGE SCALE GENOMIC DNA]</scope>
    <source>
        <strain evidence="3 4">DSM 101509</strain>
    </source>
</reference>
<dbReference type="CDD" id="cd04179">
    <property type="entry name" value="DPM_DPG-synthase_like"/>
    <property type="match status" value="1"/>
</dbReference>
<dbReference type="EMBL" id="WAIE01000002">
    <property type="protein sequence ID" value="KAB1442090.1"/>
    <property type="molecule type" value="Genomic_DNA"/>
</dbReference>
<dbReference type="InterPro" id="IPR029044">
    <property type="entry name" value="Nucleotide-diphossugar_trans"/>
</dbReference>
<gene>
    <name evidence="3" type="ORF">F8A88_06385</name>
</gene>
<dbReference type="InterPro" id="IPR001173">
    <property type="entry name" value="Glyco_trans_2-like"/>
</dbReference>
<evidence type="ECO:0000313" key="3">
    <source>
        <dbReference type="EMBL" id="KAB1442090.1"/>
    </source>
</evidence>
<keyword evidence="1" id="KW-1133">Transmembrane helix</keyword>
<organism evidence="3 4">
    <name type="scientific">Pseudodesulfovibrio senegalensis</name>
    <dbReference type="NCBI Taxonomy" id="1721087"/>
    <lineage>
        <taxon>Bacteria</taxon>
        <taxon>Pseudomonadati</taxon>
        <taxon>Thermodesulfobacteriota</taxon>
        <taxon>Desulfovibrionia</taxon>
        <taxon>Desulfovibrionales</taxon>
        <taxon>Desulfovibrionaceae</taxon>
    </lineage>
</organism>
<feature type="transmembrane region" description="Helical" evidence="1">
    <location>
        <begin position="288"/>
        <end position="309"/>
    </location>
</feature>
<evidence type="ECO:0000259" key="2">
    <source>
        <dbReference type="Pfam" id="PF00535"/>
    </source>
</evidence>
<sequence length="350" mass="39303">MPIRWRTSPKAWTGWNATWPRPDSRRYPVVVACFVPSDGREPLMNNRDYFMKIVVVIPAYNEEERIAEAVQQLKAMAAACTEHDVSVYVVNDGSTDRTPELAAQAGADRVVSHRVNMGLGAAVRTGLNAARQDGFDAAVKFDADLQHNPADVLRMVEPIAADEADVVYGHRFSKISYTMPFVRKMGNKVFTGLMRYLTKWDVRDSQPGIIALSRMYFENLYIPGDYNYTQQILLDAYLRGLRFTHVDVEFRKRETGRSFISWKYPFKVLPQIIQVLVGVKPLRFFGPLGAAFVLLACLIGGVELLAWVVGAADKPIVHANLTLGAGLFGIQTLFFGFLADLIVKLGQRRR</sequence>
<feature type="domain" description="Glycosyltransferase 2-like" evidence="2">
    <location>
        <begin position="55"/>
        <end position="219"/>
    </location>
</feature>